<evidence type="ECO:0000313" key="7">
    <source>
        <dbReference type="EMBL" id="QFI71403.1"/>
    </source>
</evidence>
<dbReference type="InterPro" id="IPR027385">
    <property type="entry name" value="Beta-barrel_OMP"/>
</dbReference>
<evidence type="ECO:0000256" key="3">
    <source>
        <dbReference type="ARBA" id="ARBA00023136"/>
    </source>
</evidence>
<evidence type="ECO:0000259" key="6">
    <source>
        <dbReference type="Pfam" id="PF13505"/>
    </source>
</evidence>
<dbReference type="InterPro" id="IPR011250">
    <property type="entry name" value="OMP/PagP_B-barrel"/>
</dbReference>
<dbReference type="PANTHER" id="PTHR34001">
    <property type="entry name" value="BLL7405 PROTEIN"/>
    <property type="match status" value="1"/>
</dbReference>
<comment type="subcellular location">
    <subcellularLocation>
        <location evidence="1">Cell outer membrane</location>
    </subcellularLocation>
</comment>
<dbReference type="SUPFAM" id="SSF56925">
    <property type="entry name" value="OMPA-like"/>
    <property type="match status" value="1"/>
</dbReference>
<protein>
    <submittedName>
        <fullName evidence="7">Porin family protein</fullName>
    </submittedName>
</protein>
<keyword evidence="3" id="KW-0472">Membrane</keyword>
<sequence>MDLDMPTHSGRFVTHSRGFAAAVAAATAIIASPVLAGGPLPAPVVSWTGAYAGVHGGWGWGKSEFRDPANNPSNNPFFAYYNGPLAGGQLGYNWQQGNYVIGAEIDGSWSFVKGNTSTSPLLTSSTNNGVGYTALATATGRVGYASGQWLAYAKGGGAYARMELSSRFTPEVTNYNRDLFGAVGGVGLEVAFLRNVSAKVEYNAIFLPAETLRWATPDTTSEIKHFVQVVKAGINIRFNGDDGPLR</sequence>
<proteinExistence type="inferred from homology"/>
<gene>
    <name evidence="7" type="ORF">F8237_02900</name>
</gene>
<reference evidence="8" key="1">
    <citation type="submission" date="2019-10" db="EMBL/GenBank/DDBJ databases">
        <title>Complete Genome Sequence of Bradyrhizobium betae type strain PL7HG1T.</title>
        <authorList>
            <person name="Bromfield E.S.P."/>
            <person name="Cloutier S."/>
        </authorList>
    </citation>
    <scope>NUCLEOTIDE SEQUENCE [LARGE SCALE GENOMIC DNA]</scope>
    <source>
        <strain evidence="8">PL7HG1</strain>
    </source>
</reference>
<dbReference type="KEGG" id="bbet:F8237_02900"/>
<evidence type="ECO:0000256" key="4">
    <source>
        <dbReference type="ARBA" id="ARBA00023237"/>
    </source>
</evidence>
<accession>A0A5P6P1Q1</accession>
<evidence type="ECO:0000256" key="2">
    <source>
        <dbReference type="ARBA" id="ARBA00022729"/>
    </source>
</evidence>
<dbReference type="Gene3D" id="2.40.160.20">
    <property type="match status" value="1"/>
</dbReference>
<feature type="domain" description="Outer membrane protein beta-barrel" evidence="6">
    <location>
        <begin position="24"/>
        <end position="205"/>
    </location>
</feature>
<dbReference type="AlphaFoldDB" id="A0A5P6P1Q1"/>
<dbReference type="EMBL" id="CP044543">
    <property type="protein sequence ID" value="QFI71403.1"/>
    <property type="molecule type" value="Genomic_DNA"/>
</dbReference>
<evidence type="ECO:0000256" key="1">
    <source>
        <dbReference type="ARBA" id="ARBA00004442"/>
    </source>
</evidence>
<dbReference type="PANTHER" id="PTHR34001:SF3">
    <property type="entry name" value="BLL7405 PROTEIN"/>
    <property type="match status" value="1"/>
</dbReference>
<dbReference type="OrthoDB" id="9815357at2"/>
<dbReference type="Proteomes" id="UP000325641">
    <property type="component" value="Chromosome"/>
</dbReference>
<organism evidence="7 8">
    <name type="scientific">Bradyrhizobium betae</name>
    <dbReference type="NCBI Taxonomy" id="244734"/>
    <lineage>
        <taxon>Bacteria</taxon>
        <taxon>Pseudomonadati</taxon>
        <taxon>Pseudomonadota</taxon>
        <taxon>Alphaproteobacteria</taxon>
        <taxon>Hyphomicrobiales</taxon>
        <taxon>Nitrobacteraceae</taxon>
        <taxon>Bradyrhizobium</taxon>
    </lineage>
</organism>
<name>A0A5P6P1Q1_9BRAD</name>
<evidence type="ECO:0000313" key="8">
    <source>
        <dbReference type="Proteomes" id="UP000325641"/>
    </source>
</evidence>
<dbReference type="Pfam" id="PF13505">
    <property type="entry name" value="OMP_b-brl"/>
    <property type="match status" value="1"/>
</dbReference>
<dbReference type="GO" id="GO:0009279">
    <property type="term" value="C:cell outer membrane"/>
    <property type="evidence" value="ECO:0007669"/>
    <property type="project" value="UniProtKB-SubCell"/>
</dbReference>
<dbReference type="InterPro" id="IPR051692">
    <property type="entry name" value="OMP-like"/>
</dbReference>
<keyword evidence="4" id="KW-0998">Cell outer membrane</keyword>
<evidence type="ECO:0000256" key="5">
    <source>
        <dbReference type="ARBA" id="ARBA00038306"/>
    </source>
</evidence>
<comment type="similarity">
    <text evidence="5">Belongs to the Omp25/RopB family.</text>
</comment>
<keyword evidence="2" id="KW-0732">Signal</keyword>